<dbReference type="InterPro" id="IPR051309">
    <property type="entry name" value="ABCF_ATPase"/>
</dbReference>
<dbReference type="AlphaFoldDB" id="A0A1G5RWZ0"/>
<dbReference type="PROSITE" id="PS50893">
    <property type="entry name" value="ABC_TRANSPORTER_2"/>
    <property type="match status" value="2"/>
</dbReference>
<evidence type="ECO:0000256" key="1">
    <source>
        <dbReference type="ARBA" id="ARBA00022737"/>
    </source>
</evidence>
<dbReference type="SUPFAM" id="SSF52540">
    <property type="entry name" value="P-loop containing nucleoside triphosphate hydrolases"/>
    <property type="match status" value="2"/>
</dbReference>
<evidence type="ECO:0000313" key="7">
    <source>
        <dbReference type="Proteomes" id="UP000199428"/>
    </source>
</evidence>
<reference evidence="6 7" key="1">
    <citation type="submission" date="2016-10" db="EMBL/GenBank/DDBJ databases">
        <authorList>
            <person name="de Groot N.N."/>
        </authorList>
    </citation>
    <scope>NUCLEOTIDE SEQUENCE [LARGE SCALE GENOMIC DNA]</scope>
    <source>
        <strain evidence="6 7">DSM 10317</strain>
    </source>
</reference>
<dbReference type="SMART" id="SM00382">
    <property type="entry name" value="AAA"/>
    <property type="match status" value="2"/>
</dbReference>
<keyword evidence="1" id="KW-0677">Repeat</keyword>
<dbReference type="Gene3D" id="3.40.50.300">
    <property type="entry name" value="P-loop containing nucleotide triphosphate hydrolases"/>
    <property type="match status" value="2"/>
</dbReference>
<protein>
    <submittedName>
        <fullName evidence="6">ATP-binding cassette, subfamily F, member 3</fullName>
    </submittedName>
</protein>
<feature type="domain" description="ABC transporter" evidence="5">
    <location>
        <begin position="328"/>
        <end position="542"/>
    </location>
</feature>
<dbReference type="InterPro" id="IPR027417">
    <property type="entry name" value="P-loop_NTPase"/>
</dbReference>
<dbReference type="Pfam" id="PF16326">
    <property type="entry name" value="ABC_tran_CTD"/>
    <property type="match status" value="1"/>
</dbReference>
<dbReference type="GO" id="GO:0016887">
    <property type="term" value="F:ATP hydrolysis activity"/>
    <property type="evidence" value="ECO:0007669"/>
    <property type="project" value="InterPro"/>
</dbReference>
<dbReference type="GO" id="GO:0005524">
    <property type="term" value="F:ATP binding"/>
    <property type="evidence" value="ECO:0007669"/>
    <property type="project" value="UniProtKB-KW"/>
</dbReference>
<feature type="coiled-coil region" evidence="4">
    <location>
        <begin position="86"/>
        <end position="113"/>
    </location>
</feature>
<evidence type="ECO:0000256" key="4">
    <source>
        <dbReference type="SAM" id="Coils"/>
    </source>
</evidence>
<dbReference type="InterPro" id="IPR037118">
    <property type="entry name" value="Val-tRNA_synth_C_sf"/>
</dbReference>
<keyword evidence="4" id="KW-0175">Coiled coil</keyword>
<evidence type="ECO:0000256" key="2">
    <source>
        <dbReference type="ARBA" id="ARBA00022741"/>
    </source>
</evidence>
<dbReference type="EMBL" id="FMWK01000005">
    <property type="protein sequence ID" value="SCZ78260.1"/>
    <property type="molecule type" value="Genomic_DNA"/>
</dbReference>
<evidence type="ECO:0000256" key="3">
    <source>
        <dbReference type="ARBA" id="ARBA00022840"/>
    </source>
</evidence>
<dbReference type="CDD" id="cd03221">
    <property type="entry name" value="ABCF_EF-3"/>
    <property type="match status" value="2"/>
</dbReference>
<feature type="domain" description="ABC transporter" evidence="5">
    <location>
        <begin position="3"/>
        <end position="258"/>
    </location>
</feature>
<evidence type="ECO:0000313" key="6">
    <source>
        <dbReference type="EMBL" id="SCZ78260.1"/>
    </source>
</evidence>
<dbReference type="FunFam" id="3.40.50.300:FF:000011">
    <property type="entry name" value="Putative ABC transporter ATP-binding component"/>
    <property type="match status" value="1"/>
</dbReference>
<dbReference type="InterPro" id="IPR032781">
    <property type="entry name" value="ABC_tran_Xtn"/>
</dbReference>
<organism evidence="6 7">
    <name type="scientific">Pseudobutyrivibrio xylanivorans</name>
    <dbReference type="NCBI Taxonomy" id="185007"/>
    <lineage>
        <taxon>Bacteria</taxon>
        <taxon>Bacillati</taxon>
        <taxon>Bacillota</taxon>
        <taxon>Clostridia</taxon>
        <taxon>Lachnospirales</taxon>
        <taxon>Lachnospiraceae</taxon>
        <taxon>Pseudobutyrivibrio</taxon>
    </lineage>
</organism>
<dbReference type="PANTHER" id="PTHR42855">
    <property type="entry name" value="ABC TRANSPORTER ATP-BINDING SUBUNIT"/>
    <property type="match status" value="1"/>
</dbReference>
<name>A0A1G5RWZ0_PSEXY</name>
<dbReference type="Gene3D" id="1.10.287.380">
    <property type="entry name" value="Valyl-tRNA synthetase, C-terminal domain"/>
    <property type="match status" value="1"/>
</dbReference>
<gene>
    <name evidence="6" type="ORF">SAMN02910350_01171</name>
</gene>
<accession>A0A1G5RWZ0</accession>
<dbReference type="Pfam" id="PF00005">
    <property type="entry name" value="ABC_tran"/>
    <property type="match status" value="2"/>
</dbReference>
<proteinExistence type="predicted"/>
<dbReference type="InterPro" id="IPR003593">
    <property type="entry name" value="AAA+_ATPase"/>
</dbReference>
<dbReference type="RefSeq" id="WP_090162048.1">
    <property type="nucleotide sequence ID" value="NZ_FMWK01000005.1"/>
</dbReference>
<keyword evidence="3 6" id="KW-0067">ATP-binding</keyword>
<dbReference type="InterPro" id="IPR032524">
    <property type="entry name" value="ABC_tran_C"/>
</dbReference>
<dbReference type="Pfam" id="PF12848">
    <property type="entry name" value="ABC_tran_Xtn"/>
    <property type="match status" value="1"/>
</dbReference>
<dbReference type="PROSITE" id="PS00211">
    <property type="entry name" value="ABC_TRANSPORTER_1"/>
    <property type="match status" value="1"/>
</dbReference>
<dbReference type="InterPro" id="IPR003439">
    <property type="entry name" value="ABC_transporter-like_ATP-bd"/>
</dbReference>
<evidence type="ECO:0000259" key="5">
    <source>
        <dbReference type="PROSITE" id="PS50893"/>
    </source>
</evidence>
<dbReference type="InterPro" id="IPR017871">
    <property type="entry name" value="ABC_transporter-like_CS"/>
</dbReference>
<sequence length="639" mass="72100">MLLNVSHIYKSFGEDSIIKDATFTVDEGSKVAIVGNNGTGKSTLLKIIIGELPADDGEVTLKKDATMGYLAQYQEDSFGSNILDTVLGAREDLLSMEKRLAEMEQQMSDISHDEMESFMEGYHKLQHQFDLKGGYTFRSEAVGILKGLGFEGDDLSKSMNELSGGQKTRVSLGRLLASSPDLLLLDEPINHLDLNSIMWLEGYLASYKGAVVIVAHDRYFLDKMADHVVDLSYGRTSVYTGNYSSFVAQKELAQISYENAYEKQQKEIEHQKAVIEKLQSYNREKSIKRAESRKKLLDKMDVMDAPDKDLPKMRLTLEIEKESGKDVLDFSHVTKSYDDKNIFTDLSFDVHKGDRIAILGDNGTGKTTILKCINGLTDFESGEIRFGANVTVGYYDQEQQGLTESNTIFSELHDAYPFLTETKVRNTLAAFMFTEDDVFKRISDLSGGERGRVSLAKLMLSKSNLLILDEPTNHLDMDSKQMLEEALNEYDGTLLYVSHDRYFVNKTANTILELSNGGLTKYLGNYDDYIAKKEQLYGNTSTSNLSQSSGSNQEETAAKLDFKEQKRIEAEKRKLQNRISKIEEEIEQLEAEKTAIDEEFVKPENMTNSAKLNELTAKQNEINVKLDNLYQQWEEISSL</sequence>
<keyword evidence="2" id="KW-0547">Nucleotide-binding</keyword>
<dbReference type="GO" id="GO:0003677">
    <property type="term" value="F:DNA binding"/>
    <property type="evidence" value="ECO:0007669"/>
    <property type="project" value="InterPro"/>
</dbReference>
<dbReference type="PANTHER" id="PTHR42855:SF2">
    <property type="entry name" value="DRUG RESISTANCE ABC TRANSPORTER,ATP-BINDING PROTEIN"/>
    <property type="match status" value="1"/>
</dbReference>
<dbReference type="FunFam" id="3.40.50.300:FF:000309">
    <property type="entry name" value="ABC transporter ATP-binding protein"/>
    <property type="match status" value="1"/>
</dbReference>
<feature type="coiled-coil region" evidence="4">
    <location>
        <begin position="565"/>
        <end position="632"/>
    </location>
</feature>
<dbReference type="Proteomes" id="UP000199428">
    <property type="component" value="Unassembled WGS sequence"/>
</dbReference>